<accession>A0ABX4C1M2</accession>
<keyword evidence="7" id="KW-1185">Reference proteome</keyword>
<dbReference type="Proteomes" id="UP000198302">
    <property type="component" value="Unassembled WGS sequence"/>
</dbReference>
<dbReference type="SUPFAM" id="SSF49785">
    <property type="entry name" value="Galactose-binding domain-like"/>
    <property type="match status" value="1"/>
</dbReference>
<evidence type="ECO:0000313" key="6">
    <source>
        <dbReference type="EMBL" id="OXA86111.1"/>
    </source>
</evidence>
<evidence type="ECO:0000256" key="1">
    <source>
        <dbReference type="ARBA" id="ARBA00022614"/>
    </source>
</evidence>
<dbReference type="InterPro" id="IPR026444">
    <property type="entry name" value="Secre_tail"/>
</dbReference>
<dbReference type="SUPFAM" id="SSF52058">
    <property type="entry name" value="L domain-like"/>
    <property type="match status" value="4"/>
</dbReference>
<evidence type="ECO:0000256" key="3">
    <source>
        <dbReference type="ARBA" id="ARBA00022737"/>
    </source>
</evidence>
<dbReference type="InterPro" id="IPR008979">
    <property type="entry name" value="Galactose-bd-like_sf"/>
</dbReference>
<dbReference type="EMBL" id="MUGX01000018">
    <property type="protein sequence ID" value="OXA86111.1"/>
    <property type="molecule type" value="Genomic_DNA"/>
</dbReference>
<evidence type="ECO:0000259" key="5">
    <source>
        <dbReference type="Pfam" id="PF18962"/>
    </source>
</evidence>
<dbReference type="InterPro" id="IPR052574">
    <property type="entry name" value="CDIRP"/>
</dbReference>
<dbReference type="InterPro" id="IPR001611">
    <property type="entry name" value="Leu-rich_rpt"/>
</dbReference>
<evidence type="ECO:0000256" key="4">
    <source>
        <dbReference type="SAM" id="SignalP"/>
    </source>
</evidence>
<feature type="signal peptide" evidence="4">
    <location>
        <begin position="1"/>
        <end position="18"/>
    </location>
</feature>
<dbReference type="Gene3D" id="3.80.10.10">
    <property type="entry name" value="Ribonuclease Inhibitor"/>
    <property type="match status" value="5"/>
</dbReference>
<dbReference type="Gene3D" id="2.60.120.260">
    <property type="entry name" value="Galactose-binding domain-like"/>
    <property type="match status" value="1"/>
</dbReference>
<keyword evidence="1" id="KW-0433">Leucine-rich repeat</keyword>
<comment type="caution">
    <text evidence="6">The sequence shown here is derived from an EMBL/GenBank/DDBJ whole genome shotgun (WGS) entry which is preliminary data.</text>
</comment>
<keyword evidence="2 4" id="KW-0732">Signal</keyword>
<reference evidence="6 7" key="1">
    <citation type="submission" date="2016-11" db="EMBL/GenBank/DDBJ databases">
        <title>Whole genomes of Flavobacteriaceae.</title>
        <authorList>
            <person name="Stine C."/>
            <person name="Li C."/>
            <person name="Tadesse D."/>
        </authorList>
    </citation>
    <scope>NUCLEOTIDE SEQUENCE [LARGE SCALE GENOMIC DNA]</scope>
    <source>
        <strain evidence="6 7">ATCC 51468</strain>
    </source>
</reference>
<dbReference type="PANTHER" id="PTHR47566">
    <property type="match status" value="1"/>
</dbReference>
<evidence type="ECO:0000256" key="2">
    <source>
        <dbReference type="ARBA" id="ARBA00022729"/>
    </source>
</evidence>
<evidence type="ECO:0000313" key="7">
    <source>
        <dbReference type="Proteomes" id="UP000198302"/>
    </source>
</evidence>
<protein>
    <submittedName>
        <fullName evidence="6">T9SS C-terminal target domain-containing protein</fullName>
    </submittedName>
</protein>
<dbReference type="PANTHER" id="PTHR47566:SF1">
    <property type="entry name" value="PROTEIN NUD1"/>
    <property type="match status" value="1"/>
</dbReference>
<dbReference type="RefSeq" id="WP_052480099.1">
    <property type="nucleotide sequence ID" value="NZ_JPRK01000005.1"/>
</dbReference>
<dbReference type="PROSITE" id="PS51450">
    <property type="entry name" value="LRR"/>
    <property type="match status" value="2"/>
</dbReference>
<dbReference type="InterPro" id="IPR032675">
    <property type="entry name" value="LRR_dom_sf"/>
</dbReference>
<name>A0ABX4C1M2_9FLAO</name>
<feature type="domain" description="Secretion system C-terminal sorting" evidence="5">
    <location>
        <begin position="1428"/>
        <end position="1498"/>
    </location>
</feature>
<organism evidence="6 7">
    <name type="scientific">Flavobacterium hibernum</name>
    <dbReference type="NCBI Taxonomy" id="37752"/>
    <lineage>
        <taxon>Bacteria</taxon>
        <taxon>Pseudomonadati</taxon>
        <taxon>Bacteroidota</taxon>
        <taxon>Flavobacteriia</taxon>
        <taxon>Flavobacteriales</taxon>
        <taxon>Flavobacteriaceae</taxon>
        <taxon>Flavobacterium</taxon>
    </lineage>
</organism>
<feature type="chain" id="PRO_5045303849" evidence="4">
    <location>
        <begin position="19"/>
        <end position="1499"/>
    </location>
</feature>
<gene>
    <name evidence="6" type="ORF">B0A73_14735</name>
</gene>
<dbReference type="Pfam" id="PF18962">
    <property type="entry name" value="Por_Secre_tail"/>
    <property type="match status" value="1"/>
</dbReference>
<keyword evidence="3" id="KW-0677">Repeat</keyword>
<sequence>MKTKLLLLLLLANFSIYAQTNLVSNGDFESWTQSSQPTDWFRFTNGLLYQDSNAQHGASSTKMEITSGTLHFMNSSPFAIQLGKAYRVTMYHKLVSGTFSSVELSLTKNDAFKTTLTKTIETSTVNSEWRKIEFDYVATTTQNAEISILVTGTTGSQILIDNVSIVDVAELGPKYTLIPDVNFENALIEAGIDSGTADGKVLTSKVATVTNLFLSSKNIASLSGIEDFKALQILSCLYNQLTSVDISNNTNLTHLNIDGNKLTKLDIAKNTKLTELTCDDNQIASLDLSFTPLLTELSLNSNPVTSIDVTNLKSLRRLSFLKCMISSIDLTNNKDLTSLLANRNKLTVLNLSQNKELVHLDFYSNSLTALDVSANTKLEYLNISSNPITSIDLKLNINLKALVCVTTQISTLDLSNNKSLIGLNCQNNTNLTELNLKNGNNSNLVKSYTYWTGTRGAPEISSFQNNLKLSCIVVDDVAYANTNWSTLTSYPILFTLNCASLAYTLIPDANFEIKLMALGFDKDGKNGKVLTSSISTLTSLNVSKSNITDLTGIQDFKALTSLNCSENALTTLDVSSNVNLKTLTANKNQLKSINTSKNLALESFTGSENQFTALDFSSNTALLRVYATDNVLTSLNVSNNSKLTTLWCQRNKLPNLEISKNTALTEFVCDRNELETLNVSKNTALTTLTCSENKLKSLDVSQNTLLKIFNCSINKLESLNVKNGNNTLLDPANLSFFSNLNLKCILVDDVAFANTNWSKLKDASATYNTDCTAYTLIPDAFFEQKLIDSGIDTDGKNGKVVTASIAGVKDLNLQSTNAKDLTGLEDFISLENLTTPGTKITKLNVTKNTALKTLNCSSEDLSSLDLTNNINLVSLNASNNKFSTLNTSKNLALESLNLTSNTLTVLDIQNNINLTSLNLTLNTNLSSINVSKNTKLVTLEAASTGIQNLDITANTKLISLICGNSKLNSLDVSSNPLLVTLNCQNNALKTLNLKNGKNTLFGTNLNFKNNAGLTCILVDDVSYSDTNWSTFKDAATNYSLDCIPYTLIPDSNFEDKLIALKIDKDGKNGKVATSSISSLTSLDISSSSIKDLTGIKDFTSLTILNCSTNQITSLTPANNLLLTVLNCSANQLTSLNTINNLLLTDLNCSSNLITSIDVSKNKSLTALNVSNNNLTTLNVKNGFNTNMDWFSVNFTKNASLSCIQVDNAKYSNDNWNGKLDKTSYFTEDCSSFTLIPDSNFEDKLIALKIDIDGKNGKVLTSTISKVTDLNVQLSDIKDLTGIQDFASLEFLNCQFNFLTSLNVTKNSKLIELYTHGNDLTALDVSANTALTTLQVNKNKLTVLDLSKNTKLIYVNVSENALKTLNLKNGNNTNFITAFMFKNAALLCIQVDNASFATTSSVFSKDASASYSATCSLGIEDSVFDKVVMYPNPTKGEVNINNISLDKATVYNSLGQLVKSFVFNSGDTNNTINLSDLPKGIYYVYLISEDAASAKKVIVQ</sequence>
<dbReference type="NCBIfam" id="TIGR04183">
    <property type="entry name" value="Por_Secre_tail"/>
    <property type="match status" value="1"/>
</dbReference>
<proteinExistence type="predicted"/>